<evidence type="ECO:0000313" key="3">
    <source>
        <dbReference type="EMBL" id="SCF44081.1"/>
    </source>
</evidence>
<evidence type="ECO:0000256" key="1">
    <source>
        <dbReference type="ARBA" id="ARBA00023125"/>
    </source>
</evidence>
<keyword evidence="4" id="KW-1185">Reference proteome</keyword>
<evidence type="ECO:0000313" key="4">
    <source>
        <dbReference type="Proteomes" id="UP000198551"/>
    </source>
</evidence>
<dbReference type="NCBIfam" id="TIGR00103">
    <property type="entry name" value="DNA_YbaB_EbfC"/>
    <property type="match status" value="1"/>
</dbReference>
<dbReference type="GO" id="GO:0005829">
    <property type="term" value="C:cytosol"/>
    <property type="evidence" value="ECO:0007669"/>
    <property type="project" value="TreeGrafter"/>
</dbReference>
<dbReference type="Gene3D" id="3.30.1310.10">
    <property type="entry name" value="Nucleoid-associated protein YbaB-like domain"/>
    <property type="match status" value="1"/>
</dbReference>
<dbReference type="GO" id="GO:0003677">
    <property type="term" value="F:DNA binding"/>
    <property type="evidence" value="ECO:0007669"/>
    <property type="project" value="UniProtKB-UniRule"/>
</dbReference>
<dbReference type="RefSeq" id="WP_018788316.1">
    <property type="nucleotide sequence ID" value="NZ_FMCV01000029.1"/>
</dbReference>
<dbReference type="PIRSF" id="PIRSF004555">
    <property type="entry name" value="UCP004555"/>
    <property type="match status" value="1"/>
</dbReference>
<dbReference type="Pfam" id="PF02575">
    <property type="entry name" value="YbaB_DNA_bd"/>
    <property type="match status" value="1"/>
</dbReference>
<gene>
    <name evidence="3" type="ORF">GA0070215_12938</name>
</gene>
<comment type="similarity">
    <text evidence="2">Belongs to the YbaB/EbfC family.</text>
</comment>
<comment type="function">
    <text evidence="2">Binds to DNA and alters its conformation. May be involved in regulation of gene expression, nucleoid organization and DNA protection.</text>
</comment>
<dbReference type="PANTHER" id="PTHR33449">
    <property type="entry name" value="NUCLEOID-ASSOCIATED PROTEIN YBAB"/>
    <property type="match status" value="1"/>
</dbReference>
<evidence type="ECO:0000256" key="2">
    <source>
        <dbReference type="HAMAP-Rule" id="MF_00274"/>
    </source>
</evidence>
<comment type="subunit">
    <text evidence="2">Homodimer.</text>
</comment>
<comment type="subcellular location">
    <subcellularLocation>
        <location evidence="2">Cytoplasm</location>
        <location evidence="2">Nucleoid</location>
    </subcellularLocation>
</comment>
<keyword evidence="2" id="KW-0963">Cytoplasm</keyword>
<dbReference type="InterPro" id="IPR036894">
    <property type="entry name" value="YbaB-like_sf"/>
</dbReference>
<name>A0A1C5AGA1_9ACTN</name>
<protein>
    <recommendedName>
        <fullName evidence="2">Nucleoid-associated protein GA0070215_12938</fullName>
    </recommendedName>
</protein>
<organism evidence="3 4">
    <name type="scientific">Micromonospora marina</name>
    <dbReference type="NCBI Taxonomy" id="307120"/>
    <lineage>
        <taxon>Bacteria</taxon>
        <taxon>Bacillati</taxon>
        <taxon>Actinomycetota</taxon>
        <taxon>Actinomycetes</taxon>
        <taxon>Micromonosporales</taxon>
        <taxon>Micromonosporaceae</taxon>
        <taxon>Micromonospora</taxon>
    </lineage>
</organism>
<dbReference type="HAMAP" id="MF_00274">
    <property type="entry name" value="DNA_YbaB_EbfC"/>
    <property type="match status" value="1"/>
</dbReference>
<dbReference type="Proteomes" id="UP000198551">
    <property type="component" value="Unassembled WGS sequence"/>
</dbReference>
<sequence length="99" mass="10512">MTPELQQLLDRAQAFEQSMRDAQDTLARSVVTGRSADGAVTMVVSGLGRLQAVRVDPDVFDRRDPEALQDAIAQAVRAAAASAGALAEQKLGPVEITLH</sequence>
<accession>A0A1C5AGA1</accession>
<reference evidence="4" key="1">
    <citation type="submission" date="2016-06" db="EMBL/GenBank/DDBJ databases">
        <authorList>
            <person name="Varghese N."/>
        </authorList>
    </citation>
    <scope>NUCLEOTIDE SEQUENCE [LARGE SCALE GENOMIC DNA]</scope>
    <source>
        <strain evidence="4">DSM 45555</strain>
    </source>
</reference>
<proteinExistence type="inferred from homology"/>
<dbReference type="PANTHER" id="PTHR33449:SF1">
    <property type="entry name" value="NUCLEOID-ASSOCIATED PROTEIN YBAB"/>
    <property type="match status" value="1"/>
</dbReference>
<dbReference type="EMBL" id="FMCV01000029">
    <property type="protein sequence ID" value="SCF44081.1"/>
    <property type="molecule type" value="Genomic_DNA"/>
</dbReference>
<keyword evidence="1 2" id="KW-0238">DNA-binding</keyword>
<dbReference type="SUPFAM" id="SSF82607">
    <property type="entry name" value="YbaB-like"/>
    <property type="match status" value="1"/>
</dbReference>
<dbReference type="InterPro" id="IPR004401">
    <property type="entry name" value="YbaB/EbfC"/>
</dbReference>
<dbReference type="AlphaFoldDB" id="A0A1C5AGA1"/>
<dbReference type="GO" id="GO:0043590">
    <property type="term" value="C:bacterial nucleoid"/>
    <property type="evidence" value="ECO:0007669"/>
    <property type="project" value="UniProtKB-UniRule"/>
</dbReference>